<dbReference type="SMART" id="SM01057">
    <property type="entry name" value="Carb_anhydrase"/>
    <property type="match status" value="1"/>
</dbReference>
<dbReference type="Proteomes" id="UP000219374">
    <property type="component" value="Unassembled WGS sequence"/>
</dbReference>
<evidence type="ECO:0000313" key="9">
    <source>
        <dbReference type="EMBL" id="SOD54437.1"/>
    </source>
</evidence>
<evidence type="ECO:0000313" key="10">
    <source>
        <dbReference type="Proteomes" id="UP000219374"/>
    </source>
</evidence>
<dbReference type="RefSeq" id="WP_097121686.1">
    <property type="nucleotide sequence ID" value="NZ_OCND01000004.1"/>
</dbReference>
<dbReference type="GO" id="GO:0008270">
    <property type="term" value="F:zinc ion binding"/>
    <property type="evidence" value="ECO:0007669"/>
    <property type="project" value="InterPro"/>
</dbReference>
<dbReference type="EC" id="4.2.1.1" evidence="2"/>
<dbReference type="EMBL" id="OCND01000004">
    <property type="protein sequence ID" value="SOD54437.1"/>
    <property type="molecule type" value="Genomic_DNA"/>
</dbReference>
<dbReference type="PANTHER" id="PTHR18952">
    <property type="entry name" value="CARBONIC ANHYDRASE"/>
    <property type="match status" value="1"/>
</dbReference>
<evidence type="ECO:0000256" key="5">
    <source>
        <dbReference type="ARBA" id="ARBA00023239"/>
    </source>
</evidence>
<gene>
    <name evidence="9" type="ORF">SAMN06296416_10441</name>
</gene>
<comment type="catalytic activity">
    <reaction evidence="6">
        <text>hydrogencarbonate + H(+) = CO2 + H2O</text>
        <dbReference type="Rhea" id="RHEA:10748"/>
        <dbReference type="ChEBI" id="CHEBI:15377"/>
        <dbReference type="ChEBI" id="CHEBI:15378"/>
        <dbReference type="ChEBI" id="CHEBI:16526"/>
        <dbReference type="ChEBI" id="CHEBI:17544"/>
        <dbReference type="EC" id="4.2.1.1"/>
    </reaction>
</comment>
<feature type="signal peptide" evidence="7">
    <location>
        <begin position="1"/>
        <end position="19"/>
    </location>
</feature>
<dbReference type="AlphaFoldDB" id="A0A286D739"/>
<evidence type="ECO:0000256" key="6">
    <source>
        <dbReference type="ARBA" id="ARBA00048348"/>
    </source>
</evidence>
<keyword evidence="7" id="KW-0732">Signal</keyword>
<name>A0A286D739_9GAMM</name>
<protein>
    <recommendedName>
        <fullName evidence="2">carbonic anhydrase</fullName>
        <ecNumber evidence="2">4.2.1.1</ecNumber>
    </recommendedName>
</protein>
<evidence type="ECO:0000256" key="7">
    <source>
        <dbReference type="SAM" id="SignalP"/>
    </source>
</evidence>
<evidence type="ECO:0000256" key="2">
    <source>
        <dbReference type="ARBA" id="ARBA00012925"/>
    </source>
</evidence>
<dbReference type="InterPro" id="IPR036398">
    <property type="entry name" value="CA_dom_sf"/>
</dbReference>
<evidence type="ECO:0000259" key="8">
    <source>
        <dbReference type="PROSITE" id="PS51144"/>
    </source>
</evidence>
<dbReference type="InterPro" id="IPR041891">
    <property type="entry name" value="Alpha_CA_prokaryot-like"/>
</dbReference>
<organism evidence="9 10">
    <name type="scientific">Pseudoxanthomonas wuyuanensis</name>
    <dbReference type="NCBI Taxonomy" id="1073196"/>
    <lineage>
        <taxon>Bacteria</taxon>
        <taxon>Pseudomonadati</taxon>
        <taxon>Pseudomonadota</taxon>
        <taxon>Gammaproteobacteria</taxon>
        <taxon>Lysobacterales</taxon>
        <taxon>Lysobacteraceae</taxon>
        <taxon>Pseudoxanthomonas</taxon>
    </lineage>
</organism>
<dbReference type="InterPro" id="IPR023561">
    <property type="entry name" value="Carbonic_anhydrase_a-class"/>
</dbReference>
<evidence type="ECO:0000256" key="4">
    <source>
        <dbReference type="ARBA" id="ARBA00022833"/>
    </source>
</evidence>
<dbReference type="GO" id="GO:0004089">
    <property type="term" value="F:carbonate dehydratase activity"/>
    <property type="evidence" value="ECO:0007669"/>
    <property type="project" value="UniProtKB-EC"/>
</dbReference>
<feature type="chain" id="PRO_5012448223" description="carbonic anhydrase" evidence="7">
    <location>
        <begin position="20"/>
        <end position="246"/>
    </location>
</feature>
<keyword evidence="10" id="KW-1185">Reference proteome</keyword>
<keyword evidence="3" id="KW-0479">Metal-binding</keyword>
<dbReference type="Pfam" id="PF00194">
    <property type="entry name" value="Carb_anhydrase"/>
    <property type="match status" value="1"/>
</dbReference>
<comment type="similarity">
    <text evidence="1">Belongs to the alpha-carbonic anhydrase family.</text>
</comment>
<sequence>MKRILSGALAALFASGAIAAEPHPHWGYQGEDAPAHWAELDPGFETCALGRTQSPIDIRNAQRADLPEIDFDYRAGPAEAVNNGHTVQVNLPDAGGIDIGGAHYALVQFHFHTPSEEKIDGESFPMEAHFVHKDAEGHLAVVAVMLKQGRKNAALEEIFDALPAAEGGSLALENLDPSTLLPNRQGYYAYTGSLTTPPCSEGVRWQVLKQPVEVSESQIEAFRKLYPMNARPVQPLNGREVRQSRS</sequence>
<dbReference type="PROSITE" id="PS51144">
    <property type="entry name" value="ALPHA_CA_2"/>
    <property type="match status" value="1"/>
</dbReference>
<dbReference type="InterPro" id="IPR001148">
    <property type="entry name" value="CA_dom"/>
</dbReference>
<feature type="domain" description="Alpha-carbonic anhydrase" evidence="8">
    <location>
        <begin position="24"/>
        <end position="245"/>
    </location>
</feature>
<reference evidence="9 10" key="1">
    <citation type="submission" date="2017-09" db="EMBL/GenBank/DDBJ databases">
        <authorList>
            <person name="Ehlers B."/>
            <person name="Leendertz F.H."/>
        </authorList>
    </citation>
    <scope>NUCLEOTIDE SEQUENCE [LARGE SCALE GENOMIC DNA]</scope>
    <source>
        <strain evidence="9 10">CGMCC 1.10978</strain>
    </source>
</reference>
<evidence type="ECO:0000256" key="3">
    <source>
        <dbReference type="ARBA" id="ARBA00022723"/>
    </source>
</evidence>
<keyword evidence="4" id="KW-0862">Zinc</keyword>
<keyword evidence="5" id="KW-0456">Lyase</keyword>
<dbReference type="CDD" id="cd03124">
    <property type="entry name" value="alpha_CA_prokaryotic_like"/>
    <property type="match status" value="1"/>
</dbReference>
<evidence type="ECO:0000256" key="1">
    <source>
        <dbReference type="ARBA" id="ARBA00010718"/>
    </source>
</evidence>
<dbReference type="SUPFAM" id="SSF51069">
    <property type="entry name" value="Carbonic anhydrase"/>
    <property type="match status" value="1"/>
</dbReference>
<dbReference type="Gene3D" id="3.10.200.10">
    <property type="entry name" value="Alpha carbonic anhydrase"/>
    <property type="match status" value="1"/>
</dbReference>
<accession>A0A286D739</accession>
<proteinExistence type="inferred from homology"/>
<dbReference type="PANTHER" id="PTHR18952:SF265">
    <property type="entry name" value="CARBONIC ANHYDRASE"/>
    <property type="match status" value="1"/>
</dbReference>
<dbReference type="OrthoDB" id="5327615at2"/>